<gene>
    <name evidence="2" type="ORF">HKBW3S34_00833</name>
</gene>
<accession>A0A6V8PC56</accession>
<organism evidence="2 3">
    <name type="scientific">Candidatus Hakubella thermalkaliphila</name>
    <dbReference type="NCBI Taxonomy" id="2754717"/>
    <lineage>
        <taxon>Bacteria</taxon>
        <taxon>Bacillati</taxon>
        <taxon>Actinomycetota</taxon>
        <taxon>Actinomycetota incertae sedis</taxon>
        <taxon>Candidatus Hakubellales</taxon>
        <taxon>Candidatus Hakubellaceae</taxon>
        <taxon>Candidatus Hakubella</taxon>
    </lineage>
</organism>
<feature type="non-terminal residue" evidence="2">
    <location>
        <position position="98"/>
    </location>
</feature>
<feature type="domain" description="N-acetyltransferase" evidence="1">
    <location>
        <begin position="4"/>
        <end position="98"/>
    </location>
</feature>
<comment type="caution">
    <text evidence="2">The sequence shown here is derived from an EMBL/GenBank/DDBJ whole genome shotgun (WGS) entry which is preliminary data.</text>
</comment>
<dbReference type="EMBL" id="BLRZ01000031">
    <property type="protein sequence ID" value="GFP29913.1"/>
    <property type="molecule type" value="Genomic_DNA"/>
</dbReference>
<protein>
    <recommendedName>
        <fullName evidence="1">N-acetyltransferase domain-containing protein</fullName>
    </recommendedName>
</protein>
<dbReference type="Proteomes" id="UP000588083">
    <property type="component" value="Unassembled WGS sequence"/>
</dbReference>
<dbReference type="RefSeq" id="WP_176237942.1">
    <property type="nucleotide sequence ID" value="NZ_BLRZ01000031.1"/>
</dbReference>
<evidence type="ECO:0000259" key="1">
    <source>
        <dbReference type="PROSITE" id="PS51186"/>
    </source>
</evidence>
<dbReference type="Pfam" id="PF00583">
    <property type="entry name" value="Acetyltransf_1"/>
    <property type="match status" value="1"/>
</dbReference>
<evidence type="ECO:0000313" key="2">
    <source>
        <dbReference type="EMBL" id="GFP29913.1"/>
    </source>
</evidence>
<name>A0A6V8PC56_9ACTN</name>
<dbReference type="PROSITE" id="PS51186">
    <property type="entry name" value="GNAT"/>
    <property type="match status" value="1"/>
</dbReference>
<dbReference type="GO" id="GO:0016747">
    <property type="term" value="F:acyltransferase activity, transferring groups other than amino-acyl groups"/>
    <property type="evidence" value="ECO:0007669"/>
    <property type="project" value="InterPro"/>
</dbReference>
<keyword evidence="3" id="KW-1185">Reference proteome</keyword>
<sequence>MKIEKVEELTGSLLIEVAELEKSTFGPVALNEGFLPVMAKYGRIYLLWDDGDRLIGVCQLLRSWSEENLAVINSFYIREENRGKGLGRYLLEKVLSEI</sequence>
<dbReference type="CDD" id="cd04301">
    <property type="entry name" value="NAT_SF"/>
    <property type="match status" value="1"/>
</dbReference>
<dbReference type="AlphaFoldDB" id="A0A6V8PC56"/>
<dbReference type="SUPFAM" id="SSF55729">
    <property type="entry name" value="Acyl-CoA N-acyltransferases (Nat)"/>
    <property type="match status" value="1"/>
</dbReference>
<reference evidence="2 3" key="1">
    <citation type="journal article" date="2020" name="Front. Microbiol.">
        <title>Single-cell genomics of novel Actinobacteria with the Wood-Ljungdahl pathway discovered in a serpentinizing system.</title>
        <authorList>
            <person name="Merino N."/>
            <person name="Kawai M."/>
            <person name="Boyd E.S."/>
            <person name="Colman D.R."/>
            <person name="McGlynn S.E."/>
            <person name="Nealson K.H."/>
            <person name="Kurokawa K."/>
            <person name="Hongoh Y."/>
        </authorList>
    </citation>
    <scope>NUCLEOTIDE SEQUENCE [LARGE SCALE GENOMIC DNA]</scope>
    <source>
        <strain evidence="2 3">S34</strain>
    </source>
</reference>
<dbReference type="Gene3D" id="3.40.630.30">
    <property type="match status" value="1"/>
</dbReference>
<proteinExistence type="predicted"/>
<evidence type="ECO:0000313" key="3">
    <source>
        <dbReference type="Proteomes" id="UP000588083"/>
    </source>
</evidence>
<dbReference type="InterPro" id="IPR000182">
    <property type="entry name" value="GNAT_dom"/>
</dbReference>
<dbReference type="InterPro" id="IPR016181">
    <property type="entry name" value="Acyl_CoA_acyltransferase"/>
</dbReference>